<dbReference type="GO" id="GO:0042910">
    <property type="term" value="F:xenobiotic transmembrane transporter activity"/>
    <property type="evidence" value="ECO:0007669"/>
    <property type="project" value="InterPro"/>
</dbReference>
<proteinExistence type="inferred from homology"/>
<dbReference type="STRING" id="796925.A0A137P3M1"/>
<name>A0A137P3M1_CONC2</name>
<comment type="similarity">
    <text evidence="1">Belongs to the multi antimicrobial extrusion (MATE) (TC 2.A.66.1) family.</text>
</comment>
<reference evidence="2 3" key="1">
    <citation type="journal article" date="2015" name="Genome Biol. Evol.">
        <title>Phylogenomic analyses indicate that early fungi evolved digesting cell walls of algal ancestors of land plants.</title>
        <authorList>
            <person name="Chang Y."/>
            <person name="Wang S."/>
            <person name="Sekimoto S."/>
            <person name="Aerts A.L."/>
            <person name="Choi C."/>
            <person name="Clum A."/>
            <person name="LaButti K.M."/>
            <person name="Lindquist E.A."/>
            <person name="Yee Ngan C."/>
            <person name="Ohm R.A."/>
            <person name="Salamov A.A."/>
            <person name="Grigoriev I.V."/>
            <person name="Spatafora J.W."/>
            <person name="Berbee M.L."/>
        </authorList>
    </citation>
    <scope>NUCLEOTIDE SEQUENCE [LARGE SCALE GENOMIC DNA]</scope>
    <source>
        <strain evidence="2 3">NRRL 28638</strain>
    </source>
</reference>
<accession>A0A137P3M1</accession>
<dbReference type="AlphaFoldDB" id="A0A137P3M1"/>
<dbReference type="EMBL" id="KQ964529">
    <property type="protein sequence ID" value="KXN69620.1"/>
    <property type="molecule type" value="Genomic_DNA"/>
</dbReference>
<keyword evidence="3" id="KW-1185">Reference proteome</keyword>
<evidence type="ECO:0008006" key="4">
    <source>
        <dbReference type="Google" id="ProtNLM"/>
    </source>
</evidence>
<dbReference type="GO" id="GO:0015297">
    <property type="term" value="F:antiporter activity"/>
    <property type="evidence" value="ECO:0007669"/>
    <property type="project" value="InterPro"/>
</dbReference>
<dbReference type="GO" id="GO:0016020">
    <property type="term" value="C:membrane"/>
    <property type="evidence" value="ECO:0007669"/>
    <property type="project" value="InterPro"/>
</dbReference>
<evidence type="ECO:0000313" key="2">
    <source>
        <dbReference type="EMBL" id="KXN69620.1"/>
    </source>
</evidence>
<dbReference type="Pfam" id="PF01554">
    <property type="entry name" value="MatE"/>
    <property type="match status" value="1"/>
</dbReference>
<evidence type="ECO:0000313" key="3">
    <source>
        <dbReference type="Proteomes" id="UP000070444"/>
    </source>
</evidence>
<sequence>MKNNQVNTENRNPTETTALIFNPVKNTNDIADLSALTFKDYAKEVLDIYISSIPVFIGNVAGQFVSYISVFFIGQYLGKYELAAASLSNMFATITGWSLSASVTNVLNTFCSQAFTGSSDITLVG</sequence>
<organism evidence="2 3">
    <name type="scientific">Conidiobolus coronatus (strain ATCC 28846 / CBS 209.66 / NRRL 28638)</name>
    <name type="common">Delacroixia coronata</name>
    <dbReference type="NCBI Taxonomy" id="796925"/>
    <lineage>
        <taxon>Eukaryota</taxon>
        <taxon>Fungi</taxon>
        <taxon>Fungi incertae sedis</taxon>
        <taxon>Zoopagomycota</taxon>
        <taxon>Entomophthoromycotina</taxon>
        <taxon>Entomophthoromycetes</taxon>
        <taxon>Entomophthorales</taxon>
        <taxon>Ancylistaceae</taxon>
        <taxon>Conidiobolus</taxon>
    </lineage>
</organism>
<gene>
    <name evidence="2" type="ORF">CONCODRAFT_18225</name>
</gene>
<evidence type="ECO:0000256" key="1">
    <source>
        <dbReference type="ARBA" id="ARBA00010199"/>
    </source>
</evidence>
<dbReference type="Proteomes" id="UP000070444">
    <property type="component" value="Unassembled WGS sequence"/>
</dbReference>
<dbReference type="OrthoDB" id="2126698at2759"/>
<protein>
    <recommendedName>
        <fullName evidence="4">Mate-domain-containing protein</fullName>
    </recommendedName>
</protein>
<dbReference type="InterPro" id="IPR002528">
    <property type="entry name" value="MATE_fam"/>
</dbReference>
<feature type="non-terminal residue" evidence="2">
    <location>
        <position position="125"/>
    </location>
</feature>